<reference evidence="1 2" key="1">
    <citation type="submission" date="2014-04" db="EMBL/GenBank/DDBJ databases">
        <authorList>
            <consortium name="DOE Joint Genome Institute"/>
            <person name="Kuo A."/>
            <person name="Tarkka M."/>
            <person name="Buscot F."/>
            <person name="Kohler A."/>
            <person name="Nagy L.G."/>
            <person name="Floudas D."/>
            <person name="Copeland A."/>
            <person name="Barry K.W."/>
            <person name="Cichocki N."/>
            <person name="Veneault-Fourrey C."/>
            <person name="LaButti K."/>
            <person name="Lindquist E.A."/>
            <person name="Lipzen A."/>
            <person name="Lundell T."/>
            <person name="Morin E."/>
            <person name="Murat C."/>
            <person name="Sun H."/>
            <person name="Tunlid A."/>
            <person name="Henrissat B."/>
            <person name="Grigoriev I.V."/>
            <person name="Hibbett D.S."/>
            <person name="Martin F."/>
            <person name="Nordberg H.P."/>
            <person name="Cantor M.N."/>
            <person name="Hua S.X."/>
        </authorList>
    </citation>
    <scope>NUCLEOTIDE SEQUENCE [LARGE SCALE GENOMIC DNA]</scope>
    <source>
        <strain evidence="1 2">F 1598</strain>
    </source>
</reference>
<evidence type="ECO:0000313" key="1">
    <source>
        <dbReference type="EMBL" id="KIM71039.1"/>
    </source>
</evidence>
<dbReference type="InParanoid" id="A0A0C3ESF1"/>
<dbReference type="EMBL" id="KN833557">
    <property type="protein sequence ID" value="KIM71039.1"/>
    <property type="molecule type" value="Genomic_DNA"/>
</dbReference>
<gene>
    <name evidence="1" type="ORF">PILCRDRAFT_17457</name>
</gene>
<protein>
    <submittedName>
        <fullName evidence="1">Uncharacterized protein</fullName>
    </submittedName>
</protein>
<dbReference type="Proteomes" id="UP000054166">
    <property type="component" value="Unassembled WGS sequence"/>
</dbReference>
<organism evidence="1 2">
    <name type="scientific">Piloderma croceum (strain F 1598)</name>
    <dbReference type="NCBI Taxonomy" id="765440"/>
    <lineage>
        <taxon>Eukaryota</taxon>
        <taxon>Fungi</taxon>
        <taxon>Dikarya</taxon>
        <taxon>Basidiomycota</taxon>
        <taxon>Agaricomycotina</taxon>
        <taxon>Agaricomycetes</taxon>
        <taxon>Agaricomycetidae</taxon>
        <taxon>Atheliales</taxon>
        <taxon>Atheliaceae</taxon>
        <taxon>Piloderma</taxon>
    </lineage>
</organism>
<name>A0A0C3ESF1_PILCF</name>
<reference evidence="2" key="2">
    <citation type="submission" date="2015-01" db="EMBL/GenBank/DDBJ databases">
        <title>Evolutionary Origins and Diversification of the Mycorrhizal Mutualists.</title>
        <authorList>
            <consortium name="DOE Joint Genome Institute"/>
            <consortium name="Mycorrhizal Genomics Consortium"/>
            <person name="Kohler A."/>
            <person name="Kuo A."/>
            <person name="Nagy L.G."/>
            <person name="Floudas D."/>
            <person name="Copeland A."/>
            <person name="Barry K.W."/>
            <person name="Cichocki N."/>
            <person name="Veneault-Fourrey C."/>
            <person name="LaButti K."/>
            <person name="Lindquist E.A."/>
            <person name="Lipzen A."/>
            <person name="Lundell T."/>
            <person name="Morin E."/>
            <person name="Murat C."/>
            <person name="Riley R."/>
            <person name="Ohm R."/>
            <person name="Sun H."/>
            <person name="Tunlid A."/>
            <person name="Henrissat B."/>
            <person name="Grigoriev I.V."/>
            <person name="Hibbett D.S."/>
            <person name="Martin F."/>
        </authorList>
    </citation>
    <scope>NUCLEOTIDE SEQUENCE [LARGE SCALE GENOMIC DNA]</scope>
    <source>
        <strain evidence="2">F 1598</strain>
    </source>
</reference>
<dbReference type="AlphaFoldDB" id="A0A0C3ESF1"/>
<sequence>MACGGKMHYKSNILSTKRCTVSYRELKERWQIADATFSVYVICRDATGRVFMRSCCGHV</sequence>
<accession>A0A0C3ESF1</accession>
<dbReference type="HOGENOM" id="CLU_2961681_0_0_1"/>
<proteinExistence type="predicted"/>
<evidence type="ECO:0000313" key="2">
    <source>
        <dbReference type="Proteomes" id="UP000054166"/>
    </source>
</evidence>
<keyword evidence="2" id="KW-1185">Reference proteome</keyword>